<dbReference type="CDD" id="cd02933">
    <property type="entry name" value="OYE_like_FMN"/>
    <property type="match status" value="1"/>
</dbReference>
<dbReference type="EMBL" id="JNBS01002823">
    <property type="protein sequence ID" value="OQR89192.1"/>
    <property type="molecule type" value="Genomic_DNA"/>
</dbReference>
<evidence type="ECO:0000256" key="3">
    <source>
        <dbReference type="ARBA" id="ARBA00023002"/>
    </source>
</evidence>
<organism evidence="6 7">
    <name type="scientific">Thraustotheca clavata</name>
    <dbReference type="NCBI Taxonomy" id="74557"/>
    <lineage>
        <taxon>Eukaryota</taxon>
        <taxon>Sar</taxon>
        <taxon>Stramenopiles</taxon>
        <taxon>Oomycota</taxon>
        <taxon>Saprolegniomycetes</taxon>
        <taxon>Saprolegniales</taxon>
        <taxon>Achlyaceae</taxon>
        <taxon>Thraustotheca</taxon>
    </lineage>
</organism>
<dbReference type="STRING" id="74557.A0A1V9YTW3"/>
<keyword evidence="7" id="KW-1185">Reference proteome</keyword>
<evidence type="ECO:0000256" key="2">
    <source>
        <dbReference type="ARBA" id="ARBA00005979"/>
    </source>
</evidence>
<dbReference type="GO" id="GO:0016628">
    <property type="term" value="F:oxidoreductase activity, acting on the CH-CH group of donors, NAD or NADP as acceptor"/>
    <property type="evidence" value="ECO:0007669"/>
    <property type="project" value="UniProtKB-ARBA"/>
</dbReference>
<dbReference type="FunFam" id="3.20.20.70:FF:000059">
    <property type="entry name" value="N-ethylmaleimide reductase, FMN-linked"/>
    <property type="match status" value="1"/>
</dbReference>
<dbReference type="PANTHER" id="PTHR22893">
    <property type="entry name" value="NADH OXIDOREDUCTASE-RELATED"/>
    <property type="match status" value="1"/>
</dbReference>
<dbReference type="AlphaFoldDB" id="A0A1V9YTW3"/>
<dbReference type="SUPFAM" id="SSF51395">
    <property type="entry name" value="FMN-linked oxidoreductases"/>
    <property type="match status" value="1"/>
</dbReference>
<sequence>MSASTLFTPIQVGRYELANRIVMSPLTRCRCTPDTHTPTPMMKEYYAQRASAGLIIAEGTMIAPDTCTFYAQPGVYTNEQLVAWKEITDAVHAKGGKIFVQLHHPGRATHPVMNNGATPRAPSAISIDGEIHTHEGKLPYPTPKELTQNEIADIVQQYATAAFNSVEKAGFDGVEIHSGNGFLIDQFLRDGANKRTDAYGGSFENRSRFLREVVAAVSDAIGSDRIGLHISPLSTYNNISDSDNAGLLKYLATLLNDFNVAFVLLLRRDLAGNVEGDCAAEFRKLYHGTIIGNIGFTKTEATEAIGQKQFDAVAFGLPFVANPDLVARFEKDASLNAPDPSTLYTQDTKGYTDYPTLSD</sequence>
<name>A0A1V9YTW3_9STRA</name>
<gene>
    <name evidence="6" type="ORF">THRCLA_09866</name>
</gene>
<dbReference type="InterPro" id="IPR045247">
    <property type="entry name" value="Oye-like"/>
</dbReference>
<evidence type="ECO:0000313" key="7">
    <source>
        <dbReference type="Proteomes" id="UP000243217"/>
    </source>
</evidence>
<feature type="region of interest" description="Disordered" evidence="4">
    <location>
        <begin position="340"/>
        <end position="359"/>
    </location>
</feature>
<feature type="compositionally biased region" description="Polar residues" evidence="4">
    <location>
        <begin position="342"/>
        <end position="359"/>
    </location>
</feature>
<comment type="caution">
    <text evidence="6">The sequence shown here is derived from an EMBL/GenBank/DDBJ whole genome shotgun (WGS) entry which is preliminary data.</text>
</comment>
<evidence type="ECO:0000259" key="5">
    <source>
        <dbReference type="Pfam" id="PF00724"/>
    </source>
</evidence>
<dbReference type="Gene3D" id="3.20.20.70">
    <property type="entry name" value="Aldolase class I"/>
    <property type="match status" value="1"/>
</dbReference>
<comment type="cofactor">
    <cofactor evidence="1">
        <name>FMN</name>
        <dbReference type="ChEBI" id="CHEBI:58210"/>
    </cofactor>
</comment>
<dbReference type="InterPro" id="IPR013785">
    <property type="entry name" value="Aldolase_TIM"/>
</dbReference>
<evidence type="ECO:0000256" key="1">
    <source>
        <dbReference type="ARBA" id="ARBA00001917"/>
    </source>
</evidence>
<comment type="similarity">
    <text evidence="2">Belongs to the NADH:flavin oxidoreductase/NADH oxidase family.</text>
</comment>
<keyword evidence="3" id="KW-0560">Oxidoreductase</keyword>
<evidence type="ECO:0000256" key="4">
    <source>
        <dbReference type="SAM" id="MobiDB-lite"/>
    </source>
</evidence>
<evidence type="ECO:0000313" key="6">
    <source>
        <dbReference type="EMBL" id="OQR89192.1"/>
    </source>
</evidence>
<dbReference type="GO" id="GO:0010181">
    <property type="term" value="F:FMN binding"/>
    <property type="evidence" value="ECO:0007669"/>
    <property type="project" value="InterPro"/>
</dbReference>
<proteinExistence type="inferred from homology"/>
<dbReference type="GO" id="GO:0005829">
    <property type="term" value="C:cytosol"/>
    <property type="evidence" value="ECO:0007669"/>
    <property type="project" value="UniProtKB-ARBA"/>
</dbReference>
<dbReference type="InterPro" id="IPR001155">
    <property type="entry name" value="OxRdtase_FMN_N"/>
</dbReference>
<protein>
    <recommendedName>
        <fullName evidence="5">NADH:flavin oxidoreductase/NADH oxidase N-terminal domain-containing protein</fullName>
    </recommendedName>
</protein>
<feature type="domain" description="NADH:flavin oxidoreductase/NADH oxidase N-terminal" evidence="5">
    <location>
        <begin position="6"/>
        <end position="334"/>
    </location>
</feature>
<dbReference type="Proteomes" id="UP000243217">
    <property type="component" value="Unassembled WGS sequence"/>
</dbReference>
<accession>A0A1V9YTW3</accession>
<reference evidence="6 7" key="1">
    <citation type="journal article" date="2014" name="Genome Biol. Evol.">
        <title>The secreted proteins of Achlya hypogyna and Thraustotheca clavata identify the ancestral oomycete secretome and reveal gene acquisitions by horizontal gene transfer.</title>
        <authorList>
            <person name="Misner I."/>
            <person name="Blouin N."/>
            <person name="Leonard G."/>
            <person name="Richards T.A."/>
            <person name="Lane C.E."/>
        </authorList>
    </citation>
    <scope>NUCLEOTIDE SEQUENCE [LARGE SCALE GENOMIC DNA]</scope>
    <source>
        <strain evidence="6 7">ATCC 34112</strain>
    </source>
</reference>
<dbReference type="OrthoDB" id="432686at2759"/>
<dbReference type="PANTHER" id="PTHR22893:SF91">
    <property type="entry name" value="NADPH DEHYDROGENASE 2-RELATED"/>
    <property type="match status" value="1"/>
</dbReference>
<dbReference type="Pfam" id="PF00724">
    <property type="entry name" value="Oxidored_FMN"/>
    <property type="match status" value="1"/>
</dbReference>